<evidence type="ECO:0000256" key="5">
    <source>
        <dbReference type="ARBA" id="ARBA00022692"/>
    </source>
</evidence>
<comment type="subcellular location">
    <subcellularLocation>
        <location evidence="10">Cell membrane</location>
        <topology evidence="10">Multi-pass membrane protein</topology>
    </subcellularLocation>
    <subcellularLocation>
        <location evidence="10">Bacterial flagellum basal body</location>
    </subcellularLocation>
</comment>
<dbReference type="PANTHER" id="PTHR30065:SF8">
    <property type="entry name" value="FLAGELLAR BIOSYNTHETIC PROTEIN FLIR"/>
    <property type="match status" value="1"/>
</dbReference>
<comment type="caution">
    <text evidence="11">The sequence shown here is derived from an EMBL/GenBank/DDBJ whole genome shotgun (WGS) entry which is preliminary data.</text>
</comment>
<keyword evidence="8 10" id="KW-0975">Bacterial flagellum</keyword>
<comment type="function">
    <text evidence="1 10">Role in flagellar biosynthesis.</text>
</comment>
<keyword evidence="12" id="KW-1185">Reference proteome</keyword>
<keyword evidence="11" id="KW-0969">Cilium</keyword>
<keyword evidence="6 10" id="KW-1133">Transmembrane helix</keyword>
<sequence>MEILSSTIMGFLADYLLAFMRITGMFISMAGISARTIPTPVRNLLAIVITIMVLPTLEPVNVPELVSVGTFLEVIKQLIIGIGIGFISMMVINTFVLAGQIIAMQTGLGFASIVDPINGINVPAVGQFYLILATLIFWTVDGHLLMLQMIIHSFEAFPVGEGWWTPEQFKQIAHWAGWMFISAVTIALAPIVSLLIVNLAFGVMTKAAPQLNIFSLGFAIAQIMGLIIIWITLSNQALHFEQQWMRAQNLMCGLLAICPTTPSI</sequence>
<accession>A0ABV7FNC2</accession>
<keyword evidence="7 10" id="KW-0472">Membrane</keyword>
<evidence type="ECO:0000256" key="2">
    <source>
        <dbReference type="ARBA" id="ARBA00009772"/>
    </source>
</evidence>
<evidence type="ECO:0000256" key="6">
    <source>
        <dbReference type="ARBA" id="ARBA00022989"/>
    </source>
</evidence>
<name>A0ABV7FNC2_9ALTE</name>
<comment type="similarity">
    <text evidence="2 10">Belongs to the FliR/MopE/SpaR family.</text>
</comment>
<dbReference type="NCBIfam" id="TIGR01400">
    <property type="entry name" value="fliR"/>
    <property type="match status" value="1"/>
</dbReference>
<dbReference type="RefSeq" id="WP_376918535.1">
    <property type="nucleotide sequence ID" value="NZ_JBHRSW010000004.1"/>
</dbReference>
<reference evidence="12" key="1">
    <citation type="journal article" date="2019" name="Int. J. Syst. Evol. Microbiol.">
        <title>The Global Catalogue of Microorganisms (GCM) 10K type strain sequencing project: providing services to taxonomists for standard genome sequencing and annotation.</title>
        <authorList>
            <consortium name="The Broad Institute Genomics Platform"/>
            <consortium name="The Broad Institute Genome Sequencing Center for Infectious Disease"/>
            <person name="Wu L."/>
            <person name="Ma J."/>
        </authorList>
    </citation>
    <scope>NUCLEOTIDE SEQUENCE [LARGE SCALE GENOMIC DNA]</scope>
    <source>
        <strain evidence="12">KCTC 52473</strain>
    </source>
</reference>
<dbReference type="PRINTS" id="PR00953">
    <property type="entry name" value="TYPE3IMRPROT"/>
</dbReference>
<evidence type="ECO:0000256" key="10">
    <source>
        <dbReference type="RuleBase" id="RU362071"/>
    </source>
</evidence>
<dbReference type="InterPro" id="IPR006303">
    <property type="entry name" value="FliR"/>
</dbReference>
<feature type="transmembrane region" description="Helical" evidence="10">
    <location>
        <begin position="213"/>
        <end position="233"/>
    </location>
</feature>
<evidence type="ECO:0000256" key="9">
    <source>
        <dbReference type="NCBIfam" id="TIGR01400"/>
    </source>
</evidence>
<evidence type="ECO:0000256" key="4">
    <source>
        <dbReference type="ARBA" id="ARBA00022475"/>
    </source>
</evidence>
<feature type="transmembrane region" description="Helical" evidence="10">
    <location>
        <begin position="44"/>
        <end position="62"/>
    </location>
</feature>
<dbReference type="InterPro" id="IPR002010">
    <property type="entry name" value="T3SS_IM_R"/>
</dbReference>
<evidence type="ECO:0000256" key="1">
    <source>
        <dbReference type="ARBA" id="ARBA00002578"/>
    </source>
</evidence>
<keyword evidence="11" id="KW-0282">Flagellum</keyword>
<proteinExistence type="inferred from homology"/>
<organism evidence="11 12">
    <name type="scientific">Agaribacter flavus</name>
    <dbReference type="NCBI Taxonomy" id="1902781"/>
    <lineage>
        <taxon>Bacteria</taxon>
        <taxon>Pseudomonadati</taxon>
        <taxon>Pseudomonadota</taxon>
        <taxon>Gammaproteobacteria</taxon>
        <taxon>Alteromonadales</taxon>
        <taxon>Alteromonadaceae</taxon>
        <taxon>Agaribacter</taxon>
    </lineage>
</organism>
<gene>
    <name evidence="11" type="primary">fliR</name>
    <name evidence="11" type="ORF">ACFOHL_02090</name>
</gene>
<dbReference type="EMBL" id="JBHRSW010000004">
    <property type="protein sequence ID" value="MFC3120400.1"/>
    <property type="molecule type" value="Genomic_DNA"/>
</dbReference>
<dbReference type="PANTHER" id="PTHR30065">
    <property type="entry name" value="FLAGELLAR BIOSYNTHETIC PROTEIN FLIR"/>
    <property type="match status" value="1"/>
</dbReference>
<feature type="transmembrane region" description="Helical" evidence="10">
    <location>
        <begin position="74"/>
        <end position="98"/>
    </location>
</feature>
<evidence type="ECO:0000256" key="3">
    <source>
        <dbReference type="ARBA" id="ARBA00021717"/>
    </source>
</evidence>
<dbReference type="Pfam" id="PF01311">
    <property type="entry name" value="Bac_export_1"/>
    <property type="match status" value="1"/>
</dbReference>
<dbReference type="Proteomes" id="UP001595478">
    <property type="component" value="Unassembled WGS sequence"/>
</dbReference>
<feature type="transmembrane region" description="Helical" evidence="10">
    <location>
        <begin position="175"/>
        <end position="201"/>
    </location>
</feature>
<feature type="transmembrane region" description="Helical" evidence="10">
    <location>
        <begin position="119"/>
        <end position="140"/>
    </location>
</feature>
<evidence type="ECO:0000313" key="12">
    <source>
        <dbReference type="Proteomes" id="UP001595478"/>
    </source>
</evidence>
<feature type="transmembrane region" description="Helical" evidence="10">
    <location>
        <begin position="12"/>
        <end position="32"/>
    </location>
</feature>
<evidence type="ECO:0000256" key="7">
    <source>
        <dbReference type="ARBA" id="ARBA00023136"/>
    </source>
</evidence>
<protein>
    <recommendedName>
        <fullName evidence="3 9">Flagellar biosynthetic protein FliR</fullName>
    </recommendedName>
</protein>
<evidence type="ECO:0000313" key="11">
    <source>
        <dbReference type="EMBL" id="MFC3120400.1"/>
    </source>
</evidence>
<keyword evidence="4 10" id="KW-1003">Cell membrane</keyword>
<keyword evidence="5 10" id="KW-0812">Transmembrane</keyword>
<keyword evidence="11" id="KW-0966">Cell projection</keyword>
<evidence type="ECO:0000256" key="8">
    <source>
        <dbReference type="ARBA" id="ARBA00023143"/>
    </source>
</evidence>